<feature type="transmembrane region" description="Helical" evidence="5">
    <location>
        <begin position="123"/>
        <end position="143"/>
    </location>
</feature>
<keyword evidence="5" id="KW-0997">Cell inner membrane</keyword>
<evidence type="ECO:0000256" key="3">
    <source>
        <dbReference type="ARBA" id="ARBA00022989"/>
    </source>
</evidence>
<keyword evidence="3 5" id="KW-1133">Transmembrane helix</keyword>
<dbReference type="Pfam" id="PF04279">
    <property type="entry name" value="IspA"/>
    <property type="match status" value="1"/>
</dbReference>
<gene>
    <name evidence="5" type="primary">yciB</name>
    <name evidence="6" type="ORF">GCM10017083_29320</name>
</gene>
<keyword evidence="4 5" id="KW-0472">Membrane</keyword>
<dbReference type="PANTHER" id="PTHR36917:SF1">
    <property type="entry name" value="INNER MEMBRANE-SPANNING PROTEIN YCIB"/>
    <property type="match status" value="1"/>
</dbReference>
<feature type="transmembrane region" description="Helical" evidence="5">
    <location>
        <begin position="149"/>
        <end position="171"/>
    </location>
</feature>
<keyword evidence="1 5" id="KW-1003">Cell membrane</keyword>
<accession>A0A918XSQ7</accession>
<comment type="similarity">
    <text evidence="5">Belongs to the YciB family.</text>
</comment>
<keyword evidence="2 5" id="KW-0812">Transmembrane</keyword>
<protein>
    <recommendedName>
        <fullName evidence="5">Inner membrane-spanning protein YciB</fullName>
    </recommendedName>
</protein>
<evidence type="ECO:0000313" key="7">
    <source>
        <dbReference type="Proteomes" id="UP000630353"/>
    </source>
</evidence>
<feature type="transmembrane region" description="Helical" evidence="5">
    <location>
        <begin position="20"/>
        <end position="45"/>
    </location>
</feature>
<reference evidence="6" key="1">
    <citation type="journal article" date="2014" name="Int. J. Syst. Evol. Microbiol.">
        <title>Complete genome sequence of Corynebacterium casei LMG S-19264T (=DSM 44701T), isolated from a smear-ripened cheese.</title>
        <authorList>
            <consortium name="US DOE Joint Genome Institute (JGI-PGF)"/>
            <person name="Walter F."/>
            <person name="Albersmeier A."/>
            <person name="Kalinowski J."/>
            <person name="Ruckert C."/>
        </authorList>
    </citation>
    <scope>NUCLEOTIDE SEQUENCE</scope>
    <source>
        <strain evidence="6">KCTC 42651</strain>
    </source>
</reference>
<dbReference type="Proteomes" id="UP000630353">
    <property type="component" value="Unassembled WGS sequence"/>
</dbReference>
<comment type="caution">
    <text evidence="6">The sequence shown here is derived from an EMBL/GenBank/DDBJ whole genome shotgun (WGS) entry which is preliminary data.</text>
</comment>
<comment type="function">
    <text evidence="5">Plays a role in cell envelope biogenesis, maintenance of cell envelope integrity and membrane homeostasis.</text>
</comment>
<dbReference type="PANTHER" id="PTHR36917">
    <property type="entry name" value="INTRACELLULAR SEPTATION PROTEIN A-RELATED"/>
    <property type="match status" value="1"/>
</dbReference>
<proteinExistence type="inferred from homology"/>
<name>A0A918XSQ7_9PROT</name>
<dbReference type="EMBL" id="BMZS01000006">
    <property type="protein sequence ID" value="GHD53075.1"/>
    <property type="molecule type" value="Genomic_DNA"/>
</dbReference>
<sequence>MTRTRALTEYGPLVLFFLSNLAFGIMPATAVLIAATVVAVAWAMLRERRVPWLAVVGAVLVSVFGGLTLVFDDTFFIKIKPTVATLLSASALGIGLLLRRNLLKALLGSMLQLDDRSWRHLTLYWMGVFVVMAAANEVAWRSLSTDGWVTFKLVGLTAIAVVGSVGAAPIMRRAQKSG</sequence>
<evidence type="ECO:0000256" key="5">
    <source>
        <dbReference type="HAMAP-Rule" id="MF_00189"/>
    </source>
</evidence>
<dbReference type="HAMAP" id="MF_00189">
    <property type="entry name" value="YciB"/>
    <property type="match status" value="1"/>
</dbReference>
<dbReference type="GO" id="GO:0005886">
    <property type="term" value="C:plasma membrane"/>
    <property type="evidence" value="ECO:0007669"/>
    <property type="project" value="UniProtKB-SubCell"/>
</dbReference>
<feature type="transmembrane region" description="Helical" evidence="5">
    <location>
        <begin position="52"/>
        <end position="71"/>
    </location>
</feature>
<evidence type="ECO:0000256" key="2">
    <source>
        <dbReference type="ARBA" id="ARBA00022692"/>
    </source>
</evidence>
<dbReference type="InterPro" id="IPR006008">
    <property type="entry name" value="YciB"/>
</dbReference>
<organism evidence="6 7">
    <name type="scientific">Thalassobaculum fulvum</name>
    <dbReference type="NCBI Taxonomy" id="1633335"/>
    <lineage>
        <taxon>Bacteria</taxon>
        <taxon>Pseudomonadati</taxon>
        <taxon>Pseudomonadota</taxon>
        <taxon>Alphaproteobacteria</taxon>
        <taxon>Rhodospirillales</taxon>
        <taxon>Thalassobaculaceae</taxon>
        <taxon>Thalassobaculum</taxon>
    </lineage>
</organism>
<reference evidence="6" key="2">
    <citation type="submission" date="2020-09" db="EMBL/GenBank/DDBJ databases">
        <authorList>
            <person name="Sun Q."/>
            <person name="Kim S."/>
        </authorList>
    </citation>
    <scope>NUCLEOTIDE SEQUENCE</scope>
    <source>
        <strain evidence="6">KCTC 42651</strain>
    </source>
</reference>
<comment type="subcellular location">
    <subcellularLocation>
        <location evidence="5">Cell inner membrane</location>
        <topology evidence="5">Multi-pass membrane protein</topology>
    </subcellularLocation>
</comment>
<keyword evidence="7" id="KW-1185">Reference proteome</keyword>
<evidence type="ECO:0000256" key="1">
    <source>
        <dbReference type="ARBA" id="ARBA00022475"/>
    </source>
</evidence>
<dbReference type="AlphaFoldDB" id="A0A918XSQ7"/>
<evidence type="ECO:0000256" key="4">
    <source>
        <dbReference type="ARBA" id="ARBA00023136"/>
    </source>
</evidence>
<feature type="transmembrane region" description="Helical" evidence="5">
    <location>
        <begin position="83"/>
        <end position="102"/>
    </location>
</feature>
<dbReference type="RefSeq" id="WP_189990852.1">
    <property type="nucleotide sequence ID" value="NZ_BMZS01000006.1"/>
</dbReference>
<evidence type="ECO:0000313" key="6">
    <source>
        <dbReference type="EMBL" id="GHD53075.1"/>
    </source>
</evidence>